<accession>A0AAV7R960</accession>
<dbReference type="Proteomes" id="UP001066276">
    <property type="component" value="Chromosome 5"/>
</dbReference>
<dbReference type="AlphaFoldDB" id="A0AAV7R960"/>
<dbReference type="EMBL" id="JANPWB010000009">
    <property type="protein sequence ID" value="KAJ1147260.1"/>
    <property type="molecule type" value="Genomic_DNA"/>
</dbReference>
<comment type="caution">
    <text evidence="2">The sequence shown here is derived from an EMBL/GenBank/DDBJ whole genome shotgun (WGS) entry which is preliminary data.</text>
</comment>
<evidence type="ECO:0000256" key="1">
    <source>
        <dbReference type="SAM" id="MobiDB-lite"/>
    </source>
</evidence>
<evidence type="ECO:0000313" key="2">
    <source>
        <dbReference type="EMBL" id="KAJ1147260.1"/>
    </source>
</evidence>
<organism evidence="2 3">
    <name type="scientific">Pleurodeles waltl</name>
    <name type="common">Iberian ribbed newt</name>
    <dbReference type="NCBI Taxonomy" id="8319"/>
    <lineage>
        <taxon>Eukaryota</taxon>
        <taxon>Metazoa</taxon>
        <taxon>Chordata</taxon>
        <taxon>Craniata</taxon>
        <taxon>Vertebrata</taxon>
        <taxon>Euteleostomi</taxon>
        <taxon>Amphibia</taxon>
        <taxon>Batrachia</taxon>
        <taxon>Caudata</taxon>
        <taxon>Salamandroidea</taxon>
        <taxon>Salamandridae</taxon>
        <taxon>Pleurodelinae</taxon>
        <taxon>Pleurodeles</taxon>
    </lineage>
</organism>
<gene>
    <name evidence="2" type="ORF">NDU88_000141</name>
</gene>
<feature type="region of interest" description="Disordered" evidence="1">
    <location>
        <begin position="1"/>
        <end position="23"/>
    </location>
</feature>
<name>A0AAV7R960_PLEWA</name>
<proteinExistence type="predicted"/>
<reference evidence="2" key="1">
    <citation type="journal article" date="2022" name="bioRxiv">
        <title>Sequencing and chromosome-scale assembly of the giantPleurodeles waltlgenome.</title>
        <authorList>
            <person name="Brown T."/>
            <person name="Elewa A."/>
            <person name="Iarovenko S."/>
            <person name="Subramanian E."/>
            <person name="Araus A.J."/>
            <person name="Petzold A."/>
            <person name="Susuki M."/>
            <person name="Suzuki K.-i.T."/>
            <person name="Hayashi T."/>
            <person name="Toyoda A."/>
            <person name="Oliveira C."/>
            <person name="Osipova E."/>
            <person name="Leigh N.D."/>
            <person name="Simon A."/>
            <person name="Yun M.H."/>
        </authorList>
    </citation>
    <scope>NUCLEOTIDE SEQUENCE</scope>
    <source>
        <strain evidence="2">20211129_DDA</strain>
        <tissue evidence="2">Liver</tissue>
    </source>
</reference>
<keyword evidence="3" id="KW-1185">Reference proteome</keyword>
<evidence type="ECO:0000313" key="3">
    <source>
        <dbReference type="Proteomes" id="UP001066276"/>
    </source>
</evidence>
<protein>
    <submittedName>
        <fullName evidence="2">Uncharacterized protein</fullName>
    </submittedName>
</protein>
<sequence length="150" mass="16463">MDARRFRKVKTKRRRQEVTSARERGTAFRTSVRRAGLHLSLWRDTSHANHTGGVGRRVGLPVSLCGGILHTSITLAAWGEGQDFRSLAVQVYFTRQSHWRRGEKGGTSVSRCAGILHTPITLAISGRREGLPAGFVSLSGSTPMPREGAE</sequence>
<feature type="compositionally biased region" description="Basic residues" evidence="1">
    <location>
        <begin position="1"/>
        <end position="15"/>
    </location>
</feature>